<proteinExistence type="predicted"/>
<dbReference type="Proteomes" id="UP000053095">
    <property type="component" value="Unassembled WGS sequence"/>
</dbReference>
<dbReference type="SUPFAM" id="SSF48403">
    <property type="entry name" value="Ankyrin repeat"/>
    <property type="match status" value="1"/>
</dbReference>
<feature type="repeat" description="ANK" evidence="2">
    <location>
        <begin position="1021"/>
        <end position="1053"/>
    </location>
</feature>
<evidence type="ECO:0000313" key="7">
    <source>
        <dbReference type="EMBL" id="GAM39617.1"/>
    </source>
</evidence>
<keyword evidence="1" id="KW-0677">Repeat</keyword>
<dbReference type="InterPro" id="IPR002110">
    <property type="entry name" value="Ankyrin_rpt"/>
</dbReference>
<dbReference type="InterPro" id="IPR056884">
    <property type="entry name" value="NPHP3-like_N"/>
</dbReference>
<evidence type="ECO:0000259" key="4">
    <source>
        <dbReference type="Pfam" id="PF17100"/>
    </source>
</evidence>
<dbReference type="EMBL" id="DF933830">
    <property type="protein sequence ID" value="GAM39617.1"/>
    <property type="molecule type" value="Genomic_DNA"/>
</dbReference>
<dbReference type="InterPro" id="IPR031359">
    <property type="entry name" value="NACHT_N"/>
</dbReference>
<dbReference type="Pfam" id="PF22939">
    <property type="entry name" value="WHD_GPIID"/>
    <property type="match status" value="1"/>
</dbReference>
<comment type="caution">
    <text evidence="7">The sequence shown here is derived from an EMBL/GenBank/DDBJ whole genome shotgun (WGS) entry which is preliminary data.</text>
</comment>
<dbReference type="SUPFAM" id="SSF52540">
    <property type="entry name" value="P-loop containing nucleoside triphosphate hydrolases"/>
    <property type="match status" value="1"/>
</dbReference>
<dbReference type="PANTHER" id="PTHR10039:SF15">
    <property type="entry name" value="NACHT DOMAIN-CONTAINING PROTEIN"/>
    <property type="match status" value="1"/>
</dbReference>
<dbReference type="InterPro" id="IPR027417">
    <property type="entry name" value="P-loop_NTPase"/>
</dbReference>
<name>A0A6V8HDS1_TALPI</name>
<feature type="compositionally biased region" description="Polar residues" evidence="3">
    <location>
        <begin position="31"/>
        <end position="47"/>
    </location>
</feature>
<dbReference type="PROSITE" id="PS50088">
    <property type="entry name" value="ANK_REPEAT"/>
    <property type="match status" value="5"/>
</dbReference>
<evidence type="ECO:0000313" key="8">
    <source>
        <dbReference type="Proteomes" id="UP000053095"/>
    </source>
</evidence>
<reference evidence="8" key="1">
    <citation type="journal article" date="2015" name="Genome Announc.">
        <title>Draft genome sequence of Talaromyces cellulolyticus strain Y-94, a source of lignocellulosic biomass-degrading enzymes.</title>
        <authorList>
            <person name="Fujii T."/>
            <person name="Koike H."/>
            <person name="Sawayama S."/>
            <person name="Yano S."/>
            <person name="Inoue H."/>
        </authorList>
    </citation>
    <scope>NUCLEOTIDE SEQUENCE [LARGE SCALE GENOMIC DNA]</scope>
    <source>
        <strain evidence="8">Y-94</strain>
    </source>
</reference>
<dbReference type="Pfam" id="PF17100">
    <property type="entry name" value="NACHT_N"/>
    <property type="match status" value="1"/>
</dbReference>
<feature type="repeat" description="ANK" evidence="2">
    <location>
        <begin position="852"/>
        <end position="884"/>
    </location>
</feature>
<keyword evidence="2" id="KW-0040">ANK repeat</keyword>
<dbReference type="PANTHER" id="PTHR10039">
    <property type="entry name" value="AMELOGENIN"/>
    <property type="match status" value="1"/>
</dbReference>
<evidence type="ECO:0000259" key="6">
    <source>
        <dbReference type="Pfam" id="PF24883"/>
    </source>
</evidence>
<protein>
    <submittedName>
        <fullName evidence="7">Uncharacterized protein</fullName>
    </submittedName>
</protein>
<feature type="repeat" description="ANK" evidence="2">
    <location>
        <begin position="885"/>
        <end position="917"/>
    </location>
</feature>
<sequence>MPRLKLCGCGGGSGEDEASDPPRYSSGIEGKQSSSVPKKPQDSTPDNKASPAVPNGAAKPPTQKQEPTLAEQLWDRAYNNLRDGQQSKLVREYEKLLSRDLKDGDSDSDTAVTSLDGVENAIDQDNPDRRREQMRDVIKLGLQKTGKQAETKRVMGAILGGISPVTDIISVAVSSSPQAALPWAVVTTALKLLENPVAEAASNRTGTAYVIRRMDWYWNLSGVLLKKQNVLNDGPSDGLRDILEADLIDLYQQLLLYQMKTALSCYGSQTLNFLKDLVKGNDWQGTLAGIQDAEQKFRENAQVYDTQKITASFEKSLELQENQSRKQFREDKKEILDWITKADYSARQSDHFEKRNKGTGLWLMKSDAFQSWLRESGKALFYHGIPGAGKTILTSVVVEELSTRYYTDSTVGITYLYCEFSQQDTLRPVDLFLSILKQLTEGLHFIPAELEELHERRRNERPTFADVMKALRAIISQYSRVFVFVDALDECPVANGNRRDFLLSSLLPNIFRLQDECGINIFATSREIPEIMETFDRNGSTNLPIRASDEDIRIFLSDQMKSLHPRVLDRPSLQEQIKNRIVDAAQGMFLLARLHIDSLKGLSSPKDITTALASLSVGLEKLDETYDKALKRVDNQTSNDQTLAKRALSWVTFSSRPLSKEELDHAVAVEIGSSEFDDDNLSGVDYISSVCAGLVTVDASSNQIRLVHYTTYDYLKRTLPTWYSVGQKEIARNCVTYLSFDTFATGLCSKPDFEERLKTNELYEYAATNWGYHTRTSSVDGEDLVVNFLESQPKVVACIQAMELSGMAPRQSEDSPQEVIGLHLAAFHGLLHSIEALLSRRPDIDLEAREDFDRTALIVAAENGHADVVQFLIEKGANLEAQDYDDRTALYAAAESGHEAVVKVLLEKGANKDGPEGPLYSPLGMAVENGHSAVAKLLLHNGANPEGTLDEYGKTALLSAVDMGDADMVRVLLNKGANPNAAHVDYGWTALTKATENGNEEIAKILLEHDSVDIDAYDDYAGATALFLAARYGREEIAKLLLEKGANWKAENEDGETLVDVAAQSGNEEMIKRLLEKHGKNSE</sequence>
<evidence type="ECO:0000256" key="1">
    <source>
        <dbReference type="ARBA" id="ARBA00022737"/>
    </source>
</evidence>
<accession>A0A6V8HDS1</accession>
<evidence type="ECO:0000256" key="2">
    <source>
        <dbReference type="PROSITE-ProRule" id="PRU00023"/>
    </source>
</evidence>
<feature type="region of interest" description="Disordered" evidence="3">
    <location>
        <begin position="1"/>
        <end position="66"/>
    </location>
</feature>
<organism evidence="7 8">
    <name type="scientific">Talaromyces pinophilus</name>
    <name type="common">Penicillium pinophilum</name>
    <dbReference type="NCBI Taxonomy" id="128442"/>
    <lineage>
        <taxon>Eukaryota</taxon>
        <taxon>Fungi</taxon>
        <taxon>Dikarya</taxon>
        <taxon>Ascomycota</taxon>
        <taxon>Pezizomycotina</taxon>
        <taxon>Eurotiomycetes</taxon>
        <taxon>Eurotiomycetidae</taxon>
        <taxon>Eurotiales</taxon>
        <taxon>Trichocomaceae</taxon>
        <taxon>Talaromyces</taxon>
        <taxon>Talaromyces sect. Talaromyces</taxon>
    </lineage>
</organism>
<keyword evidence="8" id="KW-1185">Reference proteome</keyword>
<evidence type="ECO:0000259" key="5">
    <source>
        <dbReference type="Pfam" id="PF22939"/>
    </source>
</evidence>
<feature type="domain" description="NWD NACHT-NTPase N-terminal" evidence="4">
    <location>
        <begin position="71"/>
        <end position="299"/>
    </location>
</feature>
<feature type="region of interest" description="Disordered" evidence="3">
    <location>
        <begin position="100"/>
        <end position="131"/>
    </location>
</feature>
<feature type="domain" description="Nephrocystin 3-like N-terminal" evidence="6">
    <location>
        <begin position="358"/>
        <end position="526"/>
    </location>
</feature>
<feature type="domain" description="GPI inositol-deacylase winged helix" evidence="5">
    <location>
        <begin position="637"/>
        <end position="716"/>
    </location>
</feature>
<gene>
    <name evidence="7" type="ORF">TCE0_034r11314</name>
</gene>
<feature type="repeat" description="ANK" evidence="2">
    <location>
        <begin position="952"/>
        <end position="984"/>
    </location>
</feature>
<dbReference type="InterPro" id="IPR054471">
    <property type="entry name" value="GPIID_WHD"/>
</dbReference>
<dbReference type="SMART" id="SM00248">
    <property type="entry name" value="ANK"/>
    <property type="match status" value="8"/>
</dbReference>
<dbReference type="Pfam" id="PF12796">
    <property type="entry name" value="Ank_2"/>
    <property type="match status" value="3"/>
</dbReference>
<feature type="repeat" description="ANK" evidence="2">
    <location>
        <begin position="918"/>
        <end position="950"/>
    </location>
</feature>
<evidence type="ECO:0000256" key="3">
    <source>
        <dbReference type="SAM" id="MobiDB-lite"/>
    </source>
</evidence>
<dbReference type="Pfam" id="PF24883">
    <property type="entry name" value="NPHP3_N"/>
    <property type="match status" value="1"/>
</dbReference>
<dbReference type="PROSITE" id="PS50297">
    <property type="entry name" value="ANK_REP_REGION"/>
    <property type="match status" value="5"/>
</dbReference>
<dbReference type="Gene3D" id="1.25.40.20">
    <property type="entry name" value="Ankyrin repeat-containing domain"/>
    <property type="match status" value="2"/>
</dbReference>
<dbReference type="Gene3D" id="3.40.50.300">
    <property type="entry name" value="P-loop containing nucleotide triphosphate hydrolases"/>
    <property type="match status" value="1"/>
</dbReference>
<dbReference type="InterPro" id="IPR036770">
    <property type="entry name" value="Ankyrin_rpt-contain_sf"/>
</dbReference>
<dbReference type="AlphaFoldDB" id="A0A6V8HDS1"/>